<keyword evidence="2" id="KW-0378">Hydrolase</keyword>
<dbReference type="Proteomes" id="UP001215598">
    <property type="component" value="Unassembled WGS sequence"/>
</dbReference>
<dbReference type="EMBL" id="JARKIB010000071">
    <property type="protein sequence ID" value="KAJ7748952.1"/>
    <property type="molecule type" value="Genomic_DNA"/>
</dbReference>
<protein>
    <recommendedName>
        <fullName evidence="8">AB hydrolase-1 domain-containing protein</fullName>
    </recommendedName>
</protein>
<keyword evidence="3" id="KW-0732">Signal</keyword>
<dbReference type="InterPro" id="IPR013595">
    <property type="entry name" value="Pept_S33_TAP-like_C"/>
</dbReference>
<organism evidence="6 7">
    <name type="scientific">Mycena metata</name>
    <dbReference type="NCBI Taxonomy" id="1033252"/>
    <lineage>
        <taxon>Eukaryota</taxon>
        <taxon>Fungi</taxon>
        <taxon>Dikarya</taxon>
        <taxon>Basidiomycota</taxon>
        <taxon>Agaricomycotina</taxon>
        <taxon>Agaricomycetes</taxon>
        <taxon>Agaricomycetidae</taxon>
        <taxon>Agaricales</taxon>
        <taxon>Marasmiineae</taxon>
        <taxon>Mycenaceae</taxon>
        <taxon>Mycena</taxon>
    </lineage>
</organism>
<proteinExistence type="inferred from homology"/>
<feature type="domain" description="Peptidase S33 tripeptidyl aminopeptidase-like C-terminal" evidence="5">
    <location>
        <begin position="440"/>
        <end position="534"/>
    </location>
</feature>
<evidence type="ECO:0000259" key="5">
    <source>
        <dbReference type="Pfam" id="PF08386"/>
    </source>
</evidence>
<comment type="similarity">
    <text evidence="1">Belongs to the peptidase S33 family.</text>
</comment>
<evidence type="ECO:0000256" key="2">
    <source>
        <dbReference type="ARBA" id="ARBA00022801"/>
    </source>
</evidence>
<dbReference type="InterPro" id="IPR029058">
    <property type="entry name" value="AB_hydrolase_fold"/>
</dbReference>
<feature type="chain" id="PRO_5042057020" description="AB hydrolase-1 domain-containing protein" evidence="3">
    <location>
        <begin position="22"/>
        <end position="574"/>
    </location>
</feature>
<feature type="signal peptide" evidence="3">
    <location>
        <begin position="1"/>
        <end position="21"/>
    </location>
</feature>
<reference evidence="6" key="1">
    <citation type="submission" date="2023-03" db="EMBL/GenBank/DDBJ databases">
        <title>Massive genome expansion in bonnet fungi (Mycena s.s.) driven by repeated elements and novel gene families across ecological guilds.</title>
        <authorList>
            <consortium name="Lawrence Berkeley National Laboratory"/>
            <person name="Harder C.B."/>
            <person name="Miyauchi S."/>
            <person name="Viragh M."/>
            <person name="Kuo A."/>
            <person name="Thoen E."/>
            <person name="Andreopoulos B."/>
            <person name="Lu D."/>
            <person name="Skrede I."/>
            <person name="Drula E."/>
            <person name="Henrissat B."/>
            <person name="Morin E."/>
            <person name="Kohler A."/>
            <person name="Barry K."/>
            <person name="LaButti K."/>
            <person name="Morin E."/>
            <person name="Salamov A."/>
            <person name="Lipzen A."/>
            <person name="Mereny Z."/>
            <person name="Hegedus B."/>
            <person name="Baldrian P."/>
            <person name="Stursova M."/>
            <person name="Weitz H."/>
            <person name="Taylor A."/>
            <person name="Grigoriev I.V."/>
            <person name="Nagy L.G."/>
            <person name="Martin F."/>
            <person name="Kauserud H."/>
        </authorList>
    </citation>
    <scope>NUCLEOTIDE SEQUENCE</scope>
    <source>
        <strain evidence="6">CBHHK182m</strain>
    </source>
</reference>
<dbReference type="InterPro" id="IPR051601">
    <property type="entry name" value="Serine_prot/Carboxylest_S33"/>
</dbReference>
<gene>
    <name evidence="6" type="ORF">B0H16DRAFT_1888312</name>
</gene>
<dbReference type="GO" id="GO:0016787">
    <property type="term" value="F:hydrolase activity"/>
    <property type="evidence" value="ECO:0007669"/>
    <property type="project" value="UniProtKB-KW"/>
</dbReference>
<sequence length="574" mass="60773">MGLSTTRFLVCVTSLLPLCAAASLLPSTPKRATASGAGTVQWSPASQCDPGTDCGFVIVPKDYFDPSAGTASIAIARFNATQLPKKGTVFLNPGGPGNSGTSLASPLLSTYLIGPQWDLIGFDPRGINQTSPQVQCFETASDFDTFSAHTVLEQGFTVASSTNLTNPAIEELVEQSRQFLALKQSQAELCGKNMGDELKYMGTATVVRDLDFMSKIFDGEDAKINYWGASYGSILGSYLVNMLPDRVGYVVIDGIVDPVVWSSEPSQNWPINWLQSTEKTYQFYLKTCSQAGPATCPLAKSANEPSGNILARLETLFDALALAPLPVPFGSRPGFLTSGAARALLLEYLEDPTLWGESALAFSQAMAANGTLLFNKLAAPYPGSISTPHYDLVRLGVTCLDSPPPASPSDVPTAEDLAAQLVKTLKEVSPHFGASTSVSEPDGGCQFWPVKGPERFTGPFTANLERPMLVISNTLDPITPIYSGLHVHTLMPNSTVLVIQDGPGHTSTAILTPCTLGLVQGYFAGILPDNGTVCNVTYPYFSDESGPAAASSALIELPGLEKDAPALIALLRGL</sequence>
<keyword evidence="7" id="KW-1185">Reference proteome</keyword>
<evidence type="ECO:0000313" key="6">
    <source>
        <dbReference type="EMBL" id="KAJ7748952.1"/>
    </source>
</evidence>
<name>A0AAD7IRF8_9AGAR</name>
<dbReference type="Gene3D" id="3.40.50.1820">
    <property type="entry name" value="alpha/beta hydrolase"/>
    <property type="match status" value="1"/>
</dbReference>
<comment type="caution">
    <text evidence="6">The sequence shown here is derived from an EMBL/GenBank/DDBJ whole genome shotgun (WGS) entry which is preliminary data.</text>
</comment>
<feature type="domain" description="AB hydrolase-1" evidence="4">
    <location>
        <begin position="88"/>
        <end position="282"/>
    </location>
</feature>
<dbReference type="PANTHER" id="PTHR43248:SF25">
    <property type="entry name" value="AB HYDROLASE-1 DOMAIN-CONTAINING PROTEIN-RELATED"/>
    <property type="match status" value="1"/>
</dbReference>
<evidence type="ECO:0000256" key="1">
    <source>
        <dbReference type="ARBA" id="ARBA00010088"/>
    </source>
</evidence>
<evidence type="ECO:0000313" key="7">
    <source>
        <dbReference type="Proteomes" id="UP001215598"/>
    </source>
</evidence>
<dbReference type="Pfam" id="PF08386">
    <property type="entry name" value="Abhydrolase_4"/>
    <property type="match status" value="1"/>
</dbReference>
<dbReference type="PANTHER" id="PTHR43248">
    <property type="entry name" value="2-SUCCINYL-6-HYDROXY-2,4-CYCLOHEXADIENE-1-CARBOXYLATE SYNTHASE"/>
    <property type="match status" value="1"/>
</dbReference>
<evidence type="ECO:0000256" key="3">
    <source>
        <dbReference type="SAM" id="SignalP"/>
    </source>
</evidence>
<dbReference type="SUPFAM" id="SSF53474">
    <property type="entry name" value="alpha/beta-Hydrolases"/>
    <property type="match status" value="1"/>
</dbReference>
<evidence type="ECO:0008006" key="8">
    <source>
        <dbReference type="Google" id="ProtNLM"/>
    </source>
</evidence>
<dbReference type="InterPro" id="IPR000073">
    <property type="entry name" value="AB_hydrolase_1"/>
</dbReference>
<accession>A0AAD7IRF8</accession>
<dbReference type="Pfam" id="PF00561">
    <property type="entry name" value="Abhydrolase_1"/>
    <property type="match status" value="1"/>
</dbReference>
<evidence type="ECO:0000259" key="4">
    <source>
        <dbReference type="Pfam" id="PF00561"/>
    </source>
</evidence>
<dbReference type="AlphaFoldDB" id="A0AAD7IRF8"/>